<dbReference type="GO" id="GO:0005829">
    <property type="term" value="C:cytosol"/>
    <property type="evidence" value="ECO:0007669"/>
    <property type="project" value="TreeGrafter"/>
</dbReference>
<sequence length="379" mass="38689">MPWRLARAMAAAATPLDVLDLPVEDAGGAVLAGPVRARADLPAFDAAAMDGYAVAGPGPWRPAGRVLAGRTAPGAVGAGEAVEIGTGAPVPYGTRAVVPYEAVTCADGRLHGPFVAGRHIRRRGEDCRADTKVVPAGSVVTPVVQGLAASVGHDLLRVRRRPRVAVLVTGDELTFSGLPGVGRVRDAIGPMLPGLIDWVGGRAAPPVRVADERASLATAIADAGEADVVVVCGSSSRGAADHLRAVLRVSEAEFLVEGVACRPGHPQLLARLADGRPVVGLPGNPYAALVAALTLLAPLLGALTGRLAAGGGRVRLDSRVTAHPVDTRVVAVRREGAKVVPVGRDRPGLLWGAALADALAVVPPGWRGEEVELLALPSR</sequence>
<keyword evidence="7" id="KW-0460">Magnesium</keyword>
<evidence type="ECO:0000256" key="5">
    <source>
        <dbReference type="ARBA" id="ARBA00023150"/>
    </source>
</evidence>
<dbReference type="Pfam" id="PF03454">
    <property type="entry name" value="MoeA_C"/>
    <property type="match status" value="1"/>
</dbReference>
<dbReference type="GO" id="GO:0061599">
    <property type="term" value="F:molybdopterin molybdotransferase activity"/>
    <property type="evidence" value="ECO:0007669"/>
    <property type="project" value="UniProtKB-UniRule"/>
</dbReference>
<evidence type="ECO:0000259" key="8">
    <source>
        <dbReference type="SMART" id="SM00852"/>
    </source>
</evidence>
<evidence type="ECO:0000256" key="1">
    <source>
        <dbReference type="ARBA" id="ARBA00002901"/>
    </source>
</evidence>
<dbReference type="InterPro" id="IPR005111">
    <property type="entry name" value="MoeA_C_domain_IV"/>
</dbReference>
<evidence type="ECO:0000313" key="10">
    <source>
        <dbReference type="Proteomes" id="UP001165135"/>
    </source>
</evidence>
<comment type="cofactor">
    <cofactor evidence="7">
        <name>Mg(2+)</name>
        <dbReference type="ChEBI" id="CHEBI:18420"/>
    </cofactor>
</comment>
<evidence type="ECO:0000256" key="2">
    <source>
        <dbReference type="ARBA" id="ARBA00005046"/>
    </source>
</evidence>
<accession>A0A9W6RXR0</accession>
<dbReference type="InterPro" id="IPR001453">
    <property type="entry name" value="MoaB/Mog_dom"/>
</dbReference>
<gene>
    <name evidence="9" type="ORF">Airi01_103040</name>
</gene>
<dbReference type="InterPro" id="IPR038987">
    <property type="entry name" value="MoeA-like"/>
</dbReference>
<dbReference type="Pfam" id="PF00994">
    <property type="entry name" value="MoCF_biosynth"/>
    <property type="match status" value="1"/>
</dbReference>
<dbReference type="InterPro" id="IPR036688">
    <property type="entry name" value="MoeA_C_domain_IV_sf"/>
</dbReference>
<proteinExistence type="inferred from homology"/>
<dbReference type="PANTHER" id="PTHR10192">
    <property type="entry name" value="MOLYBDOPTERIN BIOSYNTHESIS PROTEIN"/>
    <property type="match status" value="1"/>
</dbReference>
<evidence type="ECO:0000256" key="3">
    <source>
        <dbReference type="ARBA" id="ARBA00010763"/>
    </source>
</evidence>
<dbReference type="PANTHER" id="PTHR10192:SF5">
    <property type="entry name" value="GEPHYRIN"/>
    <property type="match status" value="1"/>
</dbReference>
<dbReference type="Gene3D" id="3.90.105.10">
    <property type="entry name" value="Molybdopterin biosynthesis moea protein, domain 2"/>
    <property type="match status" value="1"/>
</dbReference>
<organism evidence="9 10">
    <name type="scientific">Actinoallomurus iriomotensis</name>
    <dbReference type="NCBI Taxonomy" id="478107"/>
    <lineage>
        <taxon>Bacteria</taxon>
        <taxon>Bacillati</taxon>
        <taxon>Actinomycetota</taxon>
        <taxon>Actinomycetes</taxon>
        <taxon>Streptosporangiales</taxon>
        <taxon>Thermomonosporaceae</taxon>
        <taxon>Actinoallomurus</taxon>
    </lineage>
</organism>
<comment type="caution">
    <text evidence="9">The sequence shown here is derived from an EMBL/GenBank/DDBJ whole genome shotgun (WGS) entry which is preliminary data.</text>
</comment>
<dbReference type="InterPro" id="IPR036135">
    <property type="entry name" value="MoeA_linker/N_sf"/>
</dbReference>
<dbReference type="Gene3D" id="2.40.340.10">
    <property type="entry name" value="MoeA, C-terminal, domain IV"/>
    <property type="match status" value="1"/>
</dbReference>
<dbReference type="Gene3D" id="2.170.190.11">
    <property type="entry name" value="Molybdopterin biosynthesis moea protein, domain 3"/>
    <property type="match status" value="1"/>
</dbReference>
<feature type="domain" description="MoaB/Mog" evidence="8">
    <location>
        <begin position="165"/>
        <end position="302"/>
    </location>
</feature>
<evidence type="ECO:0000256" key="4">
    <source>
        <dbReference type="ARBA" id="ARBA00022505"/>
    </source>
</evidence>
<keyword evidence="7" id="KW-0808">Transferase</keyword>
<comment type="function">
    <text evidence="1 7">Catalyzes the insertion of molybdate into adenylated molybdopterin with the concomitant release of AMP.</text>
</comment>
<protein>
    <recommendedName>
        <fullName evidence="7">Molybdopterin molybdenumtransferase</fullName>
        <ecNumber evidence="7">2.10.1.1</ecNumber>
    </recommendedName>
</protein>
<comment type="similarity">
    <text evidence="3 7">Belongs to the MoeA family.</text>
</comment>
<dbReference type="Proteomes" id="UP001165135">
    <property type="component" value="Unassembled WGS sequence"/>
</dbReference>
<dbReference type="Pfam" id="PF03453">
    <property type="entry name" value="MoeA_N"/>
    <property type="match status" value="1"/>
</dbReference>
<dbReference type="InterPro" id="IPR005110">
    <property type="entry name" value="MoeA_linker/N"/>
</dbReference>
<evidence type="ECO:0000256" key="7">
    <source>
        <dbReference type="RuleBase" id="RU365090"/>
    </source>
</evidence>
<dbReference type="SMART" id="SM00852">
    <property type="entry name" value="MoCF_biosynth"/>
    <property type="match status" value="1"/>
</dbReference>
<dbReference type="EC" id="2.10.1.1" evidence="7"/>
<comment type="pathway">
    <text evidence="2 7">Cofactor biosynthesis; molybdopterin biosynthesis.</text>
</comment>
<keyword evidence="5 7" id="KW-0501">Molybdenum cofactor biosynthesis</keyword>
<name>A0A9W6RXR0_9ACTN</name>
<dbReference type="SUPFAM" id="SSF63882">
    <property type="entry name" value="MoeA N-terminal region -like"/>
    <property type="match status" value="1"/>
</dbReference>
<keyword evidence="4 7" id="KW-0500">Molybdenum</keyword>
<dbReference type="AlphaFoldDB" id="A0A9W6RXR0"/>
<dbReference type="Gene3D" id="3.40.980.10">
    <property type="entry name" value="MoaB/Mog-like domain"/>
    <property type="match status" value="1"/>
</dbReference>
<dbReference type="InterPro" id="IPR036425">
    <property type="entry name" value="MoaB/Mog-like_dom_sf"/>
</dbReference>
<comment type="catalytic activity">
    <reaction evidence="6">
        <text>adenylyl-molybdopterin + molybdate = Mo-molybdopterin + AMP + H(+)</text>
        <dbReference type="Rhea" id="RHEA:35047"/>
        <dbReference type="ChEBI" id="CHEBI:15378"/>
        <dbReference type="ChEBI" id="CHEBI:36264"/>
        <dbReference type="ChEBI" id="CHEBI:62727"/>
        <dbReference type="ChEBI" id="CHEBI:71302"/>
        <dbReference type="ChEBI" id="CHEBI:456215"/>
        <dbReference type="EC" id="2.10.1.1"/>
    </reaction>
</comment>
<dbReference type="SUPFAM" id="SSF63867">
    <property type="entry name" value="MoeA C-terminal domain-like"/>
    <property type="match status" value="1"/>
</dbReference>
<dbReference type="EMBL" id="BSTJ01000028">
    <property type="protein sequence ID" value="GLY82037.1"/>
    <property type="molecule type" value="Genomic_DNA"/>
</dbReference>
<evidence type="ECO:0000313" key="9">
    <source>
        <dbReference type="EMBL" id="GLY82037.1"/>
    </source>
</evidence>
<reference evidence="9" key="1">
    <citation type="submission" date="2023-03" db="EMBL/GenBank/DDBJ databases">
        <title>Actinoallomurus iriomotensis NBRC 103681.</title>
        <authorList>
            <person name="Ichikawa N."/>
            <person name="Sato H."/>
            <person name="Tonouchi N."/>
        </authorList>
    </citation>
    <scope>NUCLEOTIDE SEQUENCE</scope>
    <source>
        <strain evidence="9">NBRC 103681</strain>
    </source>
</reference>
<dbReference type="GO" id="GO:0006777">
    <property type="term" value="P:Mo-molybdopterin cofactor biosynthetic process"/>
    <property type="evidence" value="ECO:0007669"/>
    <property type="project" value="UniProtKB-UniRule"/>
</dbReference>
<evidence type="ECO:0000256" key="6">
    <source>
        <dbReference type="ARBA" id="ARBA00047317"/>
    </source>
</evidence>
<dbReference type="SUPFAM" id="SSF53218">
    <property type="entry name" value="Molybdenum cofactor biosynthesis proteins"/>
    <property type="match status" value="1"/>
</dbReference>
<keyword evidence="7" id="KW-0479">Metal-binding</keyword>
<dbReference type="GO" id="GO:0046872">
    <property type="term" value="F:metal ion binding"/>
    <property type="evidence" value="ECO:0007669"/>
    <property type="project" value="UniProtKB-UniRule"/>
</dbReference>